<keyword evidence="3" id="KW-1185">Reference proteome</keyword>
<dbReference type="KEGG" id="ccot:CCAX7_15300"/>
<keyword evidence="1" id="KW-0808">Transferase</keyword>
<dbReference type="GO" id="GO:0008080">
    <property type="term" value="F:N-acetyltransferase activity"/>
    <property type="evidence" value="ECO:0007669"/>
    <property type="project" value="InterPro"/>
</dbReference>
<dbReference type="InterPro" id="IPR016181">
    <property type="entry name" value="Acyl_CoA_acyltransferase"/>
</dbReference>
<dbReference type="CDD" id="cd04301">
    <property type="entry name" value="NAT_SF"/>
    <property type="match status" value="1"/>
</dbReference>
<dbReference type="InterPro" id="IPR050769">
    <property type="entry name" value="NAT_camello-type"/>
</dbReference>
<dbReference type="Pfam" id="PF00583">
    <property type="entry name" value="Acetyltransf_1"/>
    <property type="match status" value="1"/>
</dbReference>
<dbReference type="AlphaFoldDB" id="A0A402CZA6"/>
<name>A0A402CZA6_9BACT</name>
<dbReference type="Gene3D" id="3.40.630.30">
    <property type="match status" value="1"/>
</dbReference>
<dbReference type="Proteomes" id="UP000287394">
    <property type="component" value="Chromosome"/>
</dbReference>
<dbReference type="InterPro" id="IPR000182">
    <property type="entry name" value="GNAT_dom"/>
</dbReference>
<proteinExistence type="predicted"/>
<gene>
    <name evidence="2" type="ORF">CCAX7_15300</name>
</gene>
<evidence type="ECO:0000256" key="1">
    <source>
        <dbReference type="ARBA" id="ARBA00022679"/>
    </source>
</evidence>
<dbReference type="SUPFAM" id="SSF55729">
    <property type="entry name" value="Acyl-CoA N-acyltransferases (Nat)"/>
    <property type="match status" value="1"/>
</dbReference>
<sequence>MIAKIRPALWPDDLAAIGELDRSFVTDRLYRPRRGELSFQLVEETAASPIHKVYALDLEERAMWDCALVAEDRQGVMGFAAAQVAAWNRRVVIQHLYVASRARGKGAGTQLLDGLESFARAVSARCLWLETQNINHPAIQFYRRAGFQFCGYDDSLYDPASLEQEEIALYFQRPISQK</sequence>
<dbReference type="EMBL" id="AP025739">
    <property type="protein sequence ID" value="BDI29479.1"/>
    <property type="molecule type" value="Genomic_DNA"/>
</dbReference>
<dbReference type="PANTHER" id="PTHR13947:SF37">
    <property type="entry name" value="LD18367P"/>
    <property type="match status" value="1"/>
</dbReference>
<dbReference type="PROSITE" id="PS51186">
    <property type="entry name" value="GNAT"/>
    <property type="match status" value="1"/>
</dbReference>
<organism evidence="2 3">
    <name type="scientific">Capsulimonas corticalis</name>
    <dbReference type="NCBI Taxonomy" id="2219043"/>
    <lineage>
        <taxon>Bacteria</taxon>
        <taxon>Bacillati</taxon>
        <taxon>Armatimonadota</taxon>
        <taxon>Armatimonadia</taxon>
        <taxon>Capsulimonadales</taxon>
        <taxon>Capsulimonadaceae</taxon>
        <taxon>Capsulimonas</taxon>
    </lineage>
</organism>
<accession>A0A402CZA6</accession>
<evidence type="ECO:0000313" key="3">
    <source>
        <dbReference type="Proteomes" id="UP000287394"/>
    </source>
</evidence>
<dbReference type="PANTHER" id="PTHR13947">
    <property type="entry name" value="GNAT FAMILY N-ACETYLTRANSFERASE"/>
    <property type="match status" value="1"/>
</dbReference>
<dbReference type="RefSeq" id="WP_119322637.1">
    <property type="nucleotide sequence ID" value="NZ_AP025739.1"/>
</dbReference>
<protein>
    <submittedName>
        <fullName evidence="2">Uncharacterized protein</fullName>
    </submittedName>
</protein>
<dbReference type="OrthoDB" id="9800193at2"/>
<reference evidence="2 3" key="1">
    <citation type="journal article" date="2019" name="Int. J. Syst. Evol. Microbiol.">
        <title>Capsulimonas corticalis gen. nov., sp. nov., an aerobic capsulated bacterium, of a novel bacterial order, Capsulimonadales ord. nov., of the class Armatimonadia of the phylum Armatimonadetes.</title>
        <authorList>
            <person name="Li J."/>
            <person name="Kudo C."/>
            <person name="Tonouchi A."/>
        </authorList>
    </citation>
    <scope>NUCLEOTIDE SEQUENCE [LARGE SCALE GENOMIC DNA]</scope>
    <source>
        <strain evidence="2 3">AX-7</strain>
    </source>
</reference>
<evidence type="ECO:0000313" key="2">
    <source>
        <dbReference type="EMBL" id="BDI29479.1"/>
    </source>
</evidence>